<evidence type="ECO:0000313" key="1">
    <source>
        <dbReference type="EMBL" id="CAB4197315.1"/>
    </source>
</evidence>
<dbReference type="EMBL" id="LR797258">
    <property type="protein sequence ID" value="CAB4197315.1"/>
    <property type="molecule type" value="Genomic_DNA"/>
</dbReference>
<proteinExistence type="predicted"/>
<sequence length="399" mass="43850">MSNLIVEAVAPVKGKMSSYLRRMAAKGTIVVPVATTKAGPVKPMDSIEMAKVVPELVKGAYYLDENGIPQGWTNEAGVTSVVFFDTLGIGGLANAVYVSRPNIVWTRPMSAWVVANVPDHNRDSTKTGVERYLKAQNLPDSNPEAWKSVGNTLEFTCEKGHSSFDGKNVQKMGGTFNGKHSILTAFPKSNRSAIVVTLTFGTPEEFVRLKDRGILRTVKDEVNRLKRYQRFADEATLTEYLGIKPEAKLTPADCATLGKEHSEALHHLNVFKNGYKSFKDAREFGPTAAMLIDDEFGDLLQPILLDVFLLDREKTRETSGGTMKAGGLKLRCKLSHVAAAILACAAVKNEFGQWEVDSNIVDFYLTGVFDSDGNETDKAFFVQMLDEKNTDEDNPAVML</sequence>
<protein>
    <submittedName>
        <fullName evidence="1">Uncharacterized protein</fullName>
    </submittedName>
</protein>
<accession>A0A6J5RYK9</accession>
<reference evidence="1" key="1">
    <citation type="submission" date="2020-05" db="EMBL/GenBank/DDBJ databases">
        <authorList>
            <person name="Chiriac C."/>
            <person name="Salcher M."/>
            <person name="Ghai R."/>
            <person name="Kavagutti S V."/>
        </authorList>
    </citation>
    <scope>NUCLEOTIDE SEQUENCE</scope>
</reference>
<name>A0A6J5RYK9_9CAUD</name>
<feature type="non-terminal residue" evidence="1">
    <location>
        <position position="399"/>
    </location>
</feature>
<gene>
    <name evidence="1" type="ORF">UFOVP1314_1</name>
</gene>
<organism evidence="1">
    <name type="scientific">uncultured Caudovirales phage</name>
    <dbReference type="NCBI Taxonomy" id="2100421"/>
    <lineage>
        <taxon>Viruses</taxon>
        <taxon>Duplodnaviria</taxon>
        <taxon>Heunggongvirae</taxon>
        <taxon>Uroviricota</taxon>
        <taxon>Caudoviricetes</taxon>
        <taxon>Peduoviridae</taxon>
        <taxon>Maltschvirus</taxon>
        <taxon>Maltschvirus maltsch</taxon>
    </lineage>
</organism>